<dbReference type="NCBIfam" id="NF037968">
    <property type="entry name" value="SemiSWEET_2"/>
    <property type="match status" value="1"/>
</dbReference>
<dbReference type="Gene3D" id="1.20.1280.290">
    <property type="match status" value="1"/>
</dbReference>
<feature type="transmembrane region" description="Helical" evidence="5">
    <location>
        <begin position="34"/>
        <end position="56"/>
    </location>
</feature>
<reference evidence="6 7" key="1">
    <citation type="submission" date="2019-09" db="EMBL/GenBank/DDBJ databases">
        <title>Genome sequence of Adhaeribacter sp. M2.</title>
        <authorList>
            <person name="Srinivasan S."/>
        </authorList>
    </citation>
    <scope>NUCLEOTIDE SEQUENCE [LARGE SCALE GENOMIC DNA]</scope>
    <source>
        <strain evidence="6 7">M2</strain>
    </source>
</reference>
<dbReference type="InterPro" id="IPR006603">
    <property type="entry name" value="PQ-loop_rpt"/>
</dbReference>
<name>A0A5N1ISR6_9BACT</name>
<evidence type="ECO:0000313" key="7">
    <source>
        <dbReference type="Proteomes" id="UP000326570"/>
    </source>
</evidence>
<dbReference type="InterPro" id="IPR047662">
    <property type="entry name" value="SemiSWEET"/>
</dbReference>
<evidence type="ECO:0000256" key="3">
    <source>
        <dbReference type="ARBA" id="ARBA00022989"/>
    </source>
</evidence>
<protein>
    <recommendedName>
        <fullName evidence="8">SemiSWEET transporter</fullName>
    </recommendedName>
</protein>
<sequence>MDLISTLGLAAACFTTAAFVPQAYKTIKTKSTRGLSAGTYALFFLGTMLWLVYGIYIKDLPIILANSITASLAAIILYLILTIKPKPD</sequence>
<dbReference type="GO" id="GO:0016020">
    <property type="term" value="C:membrane"/>
    <property type="evidence" value="ECO:0007669"/>
    <property type="project" value="UniProtKB-SubCell"/>
</dbReference>
<keyword evidence="4 5" id="KW-0472">Membrane</keyword>
<feature type="transmembrane region" description="Helical" evidence="5">
    <location>
        <begin position="63"/>
        <end position="83"/>
    </location>
</feature>
<evidence type="ECO:0000256" key="4">
    <source>
        <dbReference type="ARBA" id="ARBA00023136"/>
    </source>
</evidence>
<organism evidence="6 7">
    <name type="scientific">Adhaeribacter soli</name>
    <dbReference type="NCBI Taxonomy" id="2607655"/>
    <lineage>
        <taxon>Bacteria</taxon>
        <taxon>Pseudomonadati</taxon>
        <taxon>Bacteroidota</taxon>
        <taxon>Cytophagia</taxon>
        <taxon>Cytophagales</taxon>
        <taxon>Hymenobacteraceae</taxon>
        <taxon>Adhaeribacter</taxon>
    </lineage>
</organism>
<evidence type="ECO:0000256" key="5">
    <source>
        <dbReference type="SAM" id="Phobius"/>
    </source>
</evidence>
<evidence type="ECO:0000313" key="6">
    <source>
        <dbReference type="EMBL" id="KAA9332003.1"/>
    </source>
</evidence>
<comment type="subcellular location">
    <subcellularLocation>
        <location evidence="1">Membrane</location>
        <topology evidence="1">Multi-pass membrane protein</topology>
    </subcellularLocation>
</comment>
<proteinExistence type="predicted"/>
<dbReference type="EMBL" id="VTWT01000007">
    <property type="protein sequence ID" value="KAA9332003.1"/>
    <property type="molecule type" value="Genomic_DNA"/>
</dbReference>
<gene>
    <name evidence="6" type="ORF">F0P94_13245</name>
</gene>
<keyword evidence="7" id="KW-1185">Reference proteome</keyword>
<accession>A0A5N1ISR6</accession>
<keyword evidence="2 5" id="KW-0812">Transmembrane</keyword>
<dbReference type="GO" id="GO:0051119">
    <property type="term" value="F:sugar transmembrane transporter activity"/>
    <property type="evidence" value="ECO:0007669"/>
    <property type="project" value="InterPro"/>
</dbReference>
<evidence type="ECO:0000256" key="1">
    <source>
        <dbReference type="ARBA" id="ARBA00004141"/>
    </source>
</evidence>
<dbReference type="Pfam" id="PF04193">
    <property type="entry name" value="PQ-loop"/>
    <property type="match status" value="1"/>
</dbReference>
<keyword evidence="3 5" id="KW-1133">Transmembrane helix</keyword>
<evidence type="ECO:0008006" key="8">
    <source>
        <dbReference type="Google" id="ProtNLM"/>
    </source>
</evidence>
<comment type="caution">
    <text evidence="6">The sequence shown here is derived from an EMBL/GenBank/DDBJ whole genome shotgun (WGS) entry which is preliminary data.</text>
</comment>
<dbReference type="Proteomes" id="UP000326570">
    <property type="component" value="Unassembled WGS sequence"/>
</dbReference>
<dbReference type="AlphaFoldDB" id="A0A5N1ISR6"/>
<evidence type="ECO:0000256" key="2">
    <source>
        <dbReference type="ARBA" id="ARBA00022692"/>
    </source>
</evidence>